<feature type="transmembrane region" description="Helical" evidence="2">
    <location>
        <begin position="7"/>
        <end position="35"/>
    </location>
</feature>
<feature type="compositionally biased region" description="Basic residues" evidence="1">
    <location>
        <begin position="72"/>
        <end position="83"/>
    </location>
</feature>
<dbReference type="EMBL" id="LCUC01000573">
    <property type="protein sequence ID" value="KKY29955.1"/>
    <property type="molecule type" value="Genomic_DNA"/>
</dbReference>
<comment type="caution">
    <text evidence="3">The sequence shown here is derived from an EMBL/GenBank/DDBJ whole genome shotgun (WGS) entry which is preliminary data.</text>
</comment>
<evidence type="ECO:0000313" key="4">
    <source>
        <dbReference type="Proteomes" id="UP000034680"/>
    </source>
</evidence>
<sequence>METLFYALGVLLSGALICHFLSQFSFSIWLIYFIVGKMWPFINDNDPWDPVQDKIDDTVDGLTPNFVPSARKGGKKGGGKKKSKHDDYWNDDWKANPKAMTIVTVFYLIMCLLLVVWTAYIFARVVRLGRRQQSSAIRTVLHLTANRLATPAFAAVIMLAGYLAWGSWTWFVRCEPFTPMSNLNLTNALMLTVPTAIFTIAWVVGTGCEIAWHIRNNRQDDIPLPNLGPVPPAPAAGAGAAAAGGGGQGDGQAAERRRNWRREVVDVIRGLARHLR</sequence>
<feature type="region of interest" description="Disordered" evidence="1">
    <location>
        <begin position="64"/>
        <end position="86"/>
    </location>
</feature>
<reference evidence="3 4" key="2">
    <citation type="submission" date="2015-05" db="EMBL/GenBank/DDBJ databases">
        <authorList>
            <person name="Morales-Cruz A."/>
            <person name="Amrine K.C."/>
            <person name="Cantu D."/>
        </authorList>
    </citation>
    <scope>NUCLEOTIDE SEQUENCE [LARGE SCALE GENOMIC DNA]</scope>
    <source>
        <strain evidence="3">DA912</strain>
    </source>
</reference>
<feature type="region of interest" description="Disordered" evidence="1">
    <location>
        <begin position="235"/>
        <end position="258"/>
    </location>
</feature>
<evidence type="ECO:0000256" key="1">
    <source>
        <dbReference type="SAM" id="MobiDB-lite"/>
    </source>
</evidence>
<feature type="transmembrane region" description="Helical" evidence="2">
    <location>
        <begin position="185"/>
        <end position="205"/>
    </location>
</feature>
<keyword evidence="2" id="KW-0472">Membrane</keyword>
<accession>A0A0G2HP19</accession>
<keyword evidence="2" id="KW-0812">Transmembrane</keyword>
<evidence type="ECO:0000313" key="3">
    <source>
        <dbReference type="EMBL" id="KKY29955.1"/>
    </source>
</evidence>
<keyword evidence="4" id="KW-1185">Reference proteome</keyword>
<dbReference type="OrthoDB" id="5232926at2759"/>
<feature type="transmembrane region" description="Helical" evidence="2">
    <location>
        <begin position="144"/>
        <end position="165"/>
    </location>
</feature>
<name>A0A0G2HP19_9PEZI</name>
<gene>
    <name evidence="3" type="ORF">UCDDA912_g10131</name>
</gene>
<keyword evidence="2" id="KW-1133">Transmembrane helix</keyword>
<feature type="transmembrane region" description="Helical" evidence="2">
    <location>
        <begin position="99"/>
        <end position="123"/>
    </location>
</feature>
<dbReference type="Proteomes" id="UP000034680">
    <property type="component" value="Unassembled WGS sequence"/>
</dbReference>
<evidence type="ECO:0000256" key="2">
    <source>
        <dbReference type="SAM" id="Phobius"/>
    </source>
</evidence>
<reference evidence="3 4" key="1">
    <citation type="submission" date="2015-05" db="EMBL/GenBank/DDBJ databases">
        <title>Distinctive expansion of gene families associated with plant cell wall degradation and secondary metabolism in the genomes of grapevine trunk pathogens.</title>
        <authorList>
            <person name="Lawrence D.P."/>
            <person name="Travadon R."/>
            <person name="Rolshausen P.E."/>
            <person name="Baumgartner K."/>
        </authorList>
    </citation>
    <scope>NUCLEOTIDE SEQUENCE [LARGE SCALE GENOMIC DNA]</scope>
    <source>
        <strain evidence="3">DA912</strain>
    </source>
</reference>
<proteinExistence type="predicted"/>
<dbReference type="AlphaFoldDB" id="A0A0G2HP19"/>
<protein>
    <submittedName>
        <fullName evidence="3">Uncharacterized protein</fullName>
    </submittedName>
</protein>
<organism evidence="3 4">
    <name type="scientific">Diaporthe ampelina</name>
    <dbReference type="NCBI Taxonomy" id="1214573"/>
    <lineage>
        <taxon>Eukaryota</taxon>
        <taxon>Fungi</taxon>
        <taxon>Dikarya</taxon>
        <taxon>Ascomycota</taxon>
        <taxon>Pezizomycotina</taxon>
        <taxon>Sordariomycetes</taxon>
        <taxon>Sordariomycetidae</taxon>
        <taxon>Diaporthales</taxon>
        <taxon>Diaporthaceae</taxon>
        <taxon>Diaporthe</taxon>
    </lineage>
</organism>